<dbReference type="InterPro" id="IPR011042">
    <property type="entry name" value="6-blade_b-propeller_TolB-like"/>
</dbReference>
<protein>
    <submittedName>
        <fullName evidence="3">Alkyl hydroperoxide reductase</fullName>
    </submittedName>
</protein>
<proteinExistence type="predicted"/>
<dbReference type="RefSeq" id="WP_116570422.1">
    <property type="nucleotide sequence ID" value="NZ_QDGZ01000001.1"/>
</dbReference>
<dbReference type="SUPFAM" id="SSF101898">
    <property type="entry name" value="NHL repeat"/>
    <property type="match status" value="1"/>
</dbReference>
<organism evidence="3 4">
    <name type="scientific">Nocardioides gansuensis</name>
    <dbReference type="NCBI Taxonomy" id="2138300"/>
    <lineage>
        <taxon>Bacteria</taxon>
        <taxon>Bacillati</taxon>
        <taxon>Actinomycetota</taxon>
        <taxon>Actinomycetes</taxon>
        <taxon>Propionibacteriales</taxon>
        <taxon>Nocardioidaceae</taxon>
        <taxon>Nocardioides</taxon>
    </lineage>
</organism>
<dbReference type="AlphaFoldDB" id="A0A2T8FEZ5"/>
<dbReference type="Proteomes" id="UP000246018">
    <property type="component" value="Unassembled WGS sequence"/>
</dbReference>
<dbReference type="PANTHER" id="PTHR46388">
    <property type="entry name" value="NHL REPEAT-CONTAINING PROTEIN 2"/>
    <property type="match status" value="1"/>
</dbReference>
<dbReference type="OrthoDB" id="9811352at2"/>
<dbReference type="EMBL" id="QDGZ01000001">
    <property type="protein sequence ID" value="PVG84291.1"/>
    <property type="molecule type" value="Genomic_DNA"/>
</dbReference>
<dbReference type="Pfam" id="PF01436">
    <property type="entry name" value="NHL"/>
    <property type="match status" value="1"/>
</dbReference>
<name>A0A2T8FEZ5_9ACTN</name>
<dbReference type="InterPro" id="IPR036249">
    <property type="entry name" value="Thioredoxin-like_sf"/>
</dbReference>
<evidence type="ECO:0000313" key="3">
    <source>
        <dbReference type="EMBL" id="PVG84291.1"/>
    </source>
</evidence>
<comment type="caution">
    <text evidence="3">The sequence shown here is derived from an EMBL/GenBank/DDBJ whole genome shotgun (WGS) entry which is preliminary data.</text>
</comment>
<keyword evidence="1" id="KW-0677">Repeat</keyword>
<dbReference type="PANTHER" id="PTHR46388:SF2">
    <property type="entry name" value="NHL REPEAT-CONTAINING PROTEIN 2"/>
    <property type="match status" value="1"/>
</dbReference>
<dbReference type="Pfam" id="PF13905">
    <property type="entry name" value="Thioredoxin_8"/>
    <property type="match status" value="1"/>
</dbReference>
<keyword evidence="4" id="KW-1185">Reference proteome</keyword>
<evidence type="ECO:0000256" key="1">
    <source>
        <dbReference type="ARBA" id="ARBA00022737"/>
    </source>
</evidence>
<sequence length="600" mass="63451">MSETRGRVRAPELRGRAWLNTGGSELSTAQLRGRFVLVDFWTFCCINCLHVLDELRPIEEKWADELVVVGVHSPKFVHEADPVALAAAVERYGVHHPVLDDPELVTWSAYAARAWPTLVLVDPEGYVVAQYAGEGHGHAIDALLAELVPLHRERGTLQPGDSPYVPPVIEPSDLRFPASAVPLPDGRVLVADAGHDEVVVLASPEGDDSVEPSPLVEPVETRIGGFREPNGLCLLPQEVAAEVGYDVVVADTVAHRLAGITLATGEVRTLAGDGTQGIVGDGHLSSPWDVAWWRDKVWVAMAGVHQLWIFDPRTGLAEVAGGTGNEGLLDLPLEEAWFAQPSRLAPDGDRLWVVDSETSAVRWVRDGAVHTAVGTGLFDFGFRDGPAAPGAEDGALLQHPLGVTVLPDGSVAICDTYNGAVRRLADGQVSTLATDLAEPSAAYVEAGPGQDGHLVVVESAAHRLVRIPLDARVAAADFAHTTQRPVTEVGPALDLVVAFTPPPGQKVDDRFGPPSQLFVTATPPALLREGDGRGTDLTRRLVLDPAVGDGVLHVAARAASCDADGGEGAACHLHQQDWGVPVRVVPDGPPTLSLPLGGTA</sequence>
<accession>A0A2T8FEZ5</accession>
<dbReference type="Gene3D" id="2.120.10.30">
    <property type="entry name" value="TolB, C-terminal domain"/>
    <property type="match status" value="1"/>
</dbReference>
<dbReference type="SUPFAM" id="SSF52833">
    <property type="entry name" value="Thioredoxin-like"/>
    <property type="match status" value="1"/>
</dbReference>
<reference evidence="3 4" key="1">
    <citation type="submission" date="2018-04" db="EMBL/GenBank/DDBJ databases">
        <title>Genome of Nocardioides gansuensis WSJ-1.</title>
        <authorList>
            <person name="Wu S."/>
            <person name="Wang G."/>
        </authorList>
    </citation>
    <scope>NUCLEOTIDE SEQUENCE [LARGE SCALE GENOMIC DNA]</scope>
    <source>
        <strain evidence="3 4">WSJ-1</strain>
    </source>
</reference>
<dbReference type="InterPro" id="IPR012336">
    <property type="entry name" value="Thioredoxin-like_fold"/>
</dbReference>
<dbReference type="InterPro" id="IPR013766">
    <property type="entry name" value="Thioredoxin_domain"/>
</dbReference>
<evidence type="ECO:0000259" key="2">
    <source>
        <dbReference type="PROSITE" id="PS51352"/>
    </source>
</evidence>
<dbReference type="PROSITE" id="PS51352">
    <property type="entry name" value="THIOREDOXIN_2"/>
    <property type="match status" value="1"/>
</dbReference>
<gene>
    <name evidence="3" type="ORF">DDE18_01270</name>
</gene>
<evidence type="ECO:0000313" key="4">
    <source>
        <dbReference type="Proteomes" id="UP000246018"/>
    </source>
</evidence>
<feature type="domain" description="Thioredoxin" evidence="2">
    <location>
        <begin position="4"/>
        <end position="149"/>
    </location>
</feature>
<dbReference type="Gene3D" id="3.40.30.10">
    <property type="entry name" value="Glutaredoxin"/>
    <property type="match status" value="1"/>
</dbReference>
<dbReference type="InterPro" id="IPR001258">
    <property type="entry name" value="NHL_repeat"/>
</dbReference>